<protein>
    <submittedName>
        <fullName evidence="1">Uncharacterized protein</fullName>
    </submittedName>
</protein>
<accession>A0AC60NXT0</accession>
<keyword evidence="2" id="KW-1185">Reference proteome</keyword>
<dbReference type="Proteomes" id="UP000805193">
    <property type="component" value="Unassembled WGS sequence"/>
</dbReference>
<reference evidence="1 2" key="1">
    <citation type="journal article" date="2020" name="Cell">
        <title>Large-Scale Comparative Analyses of Tick Genomes Elucidate Their Genetic Diversity and Vector Capacities.</title>
        <authorList>
            <consortium name="Tick Genome and Microbiome Consortium (TIGMIC)"/>
            <person name="Jia N."/>
            <person name="Wang J."/>
            <person name="Shi W."/>
            <person name="Du L."/>
            <person name="Sun Y."/>
            <person name="Zhan W."/>
            <person name="Jiang J.F."/>
            <person name="Wang Q."/>
            <person name="Zhang B."/>
            <person name="Ji P."/>
            <person name="Bell-Sakyi L."/>
            <person name="Cui X.M."/>
            <person name="Yuan T.T."/>
            <person name="Jiang B.G."/>
            <person name="Yang W.F."/>
            <person name="Lam T.T."/>
            <person name="Chang Q.C."/>
            <person name="Ding S.J."/>
            <person name="Wang X.J."/>
            <person name="Zhu J.G."/>
            <person name="Ruan X.D."/>
            <person name="Zhao L."/>
            <person name="Wei J.T."/>
            <person name="Ye R.Z."/>
            <person name="Que T.C."/>
            <person name="Du C.H."/>
            <person name="Zhou Y.H."/>
            <person name="Cheng J.X."/>
            <person name="Dai P.F."/>
            <person name="Guo W.B."/>
            <person name="Han X.H."/>
            <person name="Huang E.J."/>
            <person name="Li L.F."/>
            <person name="Wei W."/>
            <person name="Gao Y.C."/>
            <person name="Liu J.Z."/>
            <person name="Shao H.Z."/>
            <person name="Wang X."/>
            <person name="Wang C.C."/>
            <person name="Yang T.C."/>
            <person name="Huo Q.B."/>
            <person name="Li W."/>
            <person name="Chen H.Y."/>
            <person name="Chen S.E."/>
            <person name="Zhou L.G."/>
            <person name="Ni X.B."/>
            <person name="Tian J.H."/>
            <person name="Sheng Y."/>
            <person name="Liu T."/>
            <person name="Pan Y.S."/>
            <person name="Xia L.Y."/>
            <person name="Li J."/>
            <person name="Zhao F."/>
            <person name="Cao W.C."/>
        </authorList>
    </citation>
    <scope>NUCLEOTIDE SEQUENCE [LARGE SCALE GENOMIC DNA]</scope>
    <source>
        <strain evidence="1">Iper-2018</strain>
    </source>
</reference>
<name>A0AC60NXT0_IXOPE</name>
<gene>
    <name evidence="1" type="ORF">HPB47_010976</name>
</gene>
<comment type="caution">
    <text evidence="1">The sequence shown here is derived from an EMBL/GenBank/DDBJ whole genome shotgun (WGS) entry which is preliminary data.</text>
</comment>
<evidence type="ECO:0000313" key="1">
    <source>
        <dbReference type="EMBL" id="KAG0411886.1"/>
    </source>
</evidence>
<organism evidence="1 2">
    <name type="scientific">Ixodes persulcatus</name>
    <name type="common">Taiga tick</name>
    <dbReference type="NCBI Taxonomy" id="34615"/>
    <lineage>
        <taxon>Eukaryota</taxon>
        <taxon>Metazoa</taxon>
        <taxon>Ecdysozoa</taxon>
        <taxon>Arthropoda</taxon>
        <taxon>Chelicerata</taxon>
        <taxon>Arachnida</taxon>
        <taxon>Acari</taxon>
        <taxon>Parasitiformes</taxon>
        <taxon>Ixodida</taxon>
        <taxon>Ixodoidea</taxon>
        <taxon>Ixodidae</taxon>
        <taxon>Ixodinae</taxon>
        <taxon>Ixodes</taxon>
    </lineage>
</organism>
<evidence type="ECO:0000313" key="2">
    <source>
        <dbReference type="Proteomes" id="UP000805193"/>
    </source>
</evidence>
<dbReference type="EMBL" id="JABSTQ010011395">
    <property type="protein sequence ID" value="KAG0411886.1"/>
    <property type="molecule type" value="Genomic_DNA"/>
</dbReference>
<feature type="non-terminal residue" evidence="1">
    <location>
        <position position="1"/>
    </location>
</feature>
<proteinExistence type="predicted"/>
<sequence>AGYFYCRVRPYVANPQRWFWCQRAGHGSRNCHGSETCATCGLREHVTDVHEETDQCIKFTGAHPALSRTCPVQKQEKQIQTFTAKENLQREPTSEFDPGDGSPAPRSEFKATQISPEGLATKILTPNPPSGLRPIPSGQEVVQVASPRQDRPTAAIPLQTATSSPGEG</sequence>